<dbReference type="InterPro" id="IPR050213">
    <property type="entry name" value="GST_superfamily"/>
</dbReference>
<dbReference type="SFLD" id="SFLDG01205">
    <property type="entry name" value="AMPS.1"/>
    <property type="match status" value="1"/>
</dbReference>
<dbReference type="SUPFAM" id="SSF47616">
    <property type="entry name" value="GST C-terminal domain-like"/>
    <property type="match status" value="1"/>
</dbReference>
<proteinExistence type="predicted"/>
<evidence type="ECO:0000313" key="3">
    <source>
        <dbReference type="EMBL" id="TMW63445.1"/>
    </source>
</evidence>
<dbReference type="GO" id="GO:0004364">
    <property type="term" value="F:glutathione transferase activity"/>
    <property type="evidence" value="ECO:0007669"/>
    <property type="project" value="TreeGrafter"/>
</dbReference>
<dbReference type="InterPro" id="IPR004045">
    <property type="entry name" value="Glutathione_S-Trfase_N"/>
</dbReference>
<dbReference type="InterPro" id="IPR036282">
    <property type="entry name" value="Glutathione-S-Trfase_C_sf"/>
</dbReference>
<dbReference type="SFLD" id="SFLDG00363">
    <property type="entry name" value="AMPS_(cytGST):_Alpha-__Mu-__Pi"/>
    <property type="match status" value="1"/>
</dbReference>
<reference evidence="3" key="1">
    <citation type="submission" date="2019-03" db="EMBL/GenBank/DDBJ databases">
        <title>Long read genome sequence of the mycoparasitic Pythium oligandrum ATCC 38472 isolated from sugarbeet rhizosphere.</title>
        <authorList>
            <person name="Gaulin E."/>
        </authorList>
    </citation>
    <scope>NUCLEOTIDE SEQUENCE</scope>
    <source>
        <strain evidence="3">ATCC 38472_TT</strain>
    </source>
</reference>
<dbReference type="CDD" id="cd03039">
    <property type="entry name" value="GST_N_Sigma_like"/>
    <property type="match status" value="1"/>
</dbReference>
<accession>A0A8K1CHR0</accession>
<dbReference type="PANTHER" id="PTHR11571">
    <property type="entry name" value="GLUTATHIONE S-TRANSFERASE"/>
    <property type="match status" value="1"/>
</dbReference>
<gene>
    <name evidence="3" type="ORF">Poli38472_002386</name>
</gene>
<comment type="caution">
    <text evidence="3">The sequence shown here is derived from an EMBL/GenBank/DDBJ whole genome shotgun (WGS) entry which is preliminary data.</text>
</comment>
<feature type="domain" description="GST N-terminal" evidence="1">
    <location>
        <begin position="3"/>
        <end position="80"/>
    </location>
</feature>
<dbReference type="PROSITE" id="PS50404">
    <property type="entry name" value="GST_NTER"/>
    <property type="match status" value="1"/>
</dbReference>
<dbReference type="Pfam" id="PF14497">
    <property type="entry name" value="GST_C_3"/>
    <property type="match status" value="1"/>
</dbReference>
<feature type="domain" description="GST C-terminal" evidence="2">
    <location>
        <begin position="82"/>
        <end position="200"/>
    </location>
</feature>
<dbReference type="SUPFAM" id="SSF52833">
    <property type="entry name" value="Thioredoxin-like"/>
    <property type="match status" value="1"/>
</dbReference>
<protein>
    <recommendedName>
        <fullName evidence="5">Glutathione S-transferase</fullName>
    </recommendedName>
</protein>
<evidence type="ECO:0008006" key="5">
    <source>
        <dbReference type="Google" id="ProtNLM"/>
    </source>
</evidence>
<dbReference type="InterPro" id="IPR036249">
    <property type="entry name" value="Thioredoxin-like_sf"/>
</dbReference>
<dbReference type="AlphaFoldDB" id="A0A8K1CHR0"/>
<dbReference type="InterPro" id="IPR004046">
    <property type="entry name" value="GST_C"/>
</dbReference>
<dbReference type="OrthoDB" id="420389at2759"/>
<dbReference type="SFLD" id="SFLDS00019">
    <property type="entry name" value="Glutathione_Transferase_(cytos"/>
    <property type="match status" value="1"/>
</dbReference>
<dbReference type="PANTHER" id="PTHR11571:SF150">
    <property type="entry name" value="GLUTATHIONE S-TRANSFERASE"/>
    <property type="match status" value="1"/>
</dbReference>
<dbReference type="Gene3D" id="1.20.1050.10">
    <property type="match status" value="1"/>
</dbReference>
<evidence type="ECO:0000259" key="2">
    <source>
        <dbReference type="PROSITE" id="PS50405"/>
    </source>
</evidence>
<evidence type="ECO:0000313" key="4">
    <source>
        <dbReference type="Proteomes" id="UP000794436"/>
    </source>
</evidence>
<dbReference type="PROSITE" id="PS50405">
    <property type="entry name" value="GST_CTER"/>
    <property type="match status" value="1"/>
</dbReference>
<name>A0A8K1CHR0_PYTOL</name>
<dbReference type="Proteomes" id="UP000794436">
    <property type="component" value="Unassembled WGS sequence"/>
</dbReference>
<dbReference type="Gene3D" id="3.40.30.10">
    <property type="entry name" value="Glutaredoxin"/>
    <property type="match status" value="1"/>
</dbReference>
<sequence>MSSQIKLTYFDSPGRAELTRLAFVMAGIAFEDERVKHEDFAPVKPTLPLGQVPVLTVDGVVYPQSMAMARYVGRLGGLYPTDPMEALKVDVVLETLLEAVTAYAEIHFRTTDEEIKKEKTEHAFEFVFPKIFRLVESSVHGDFVLGTMASLADLYIFVMVKKIMEVRFPEFDMSPYPKMKAIAEAIKTTPRIATYLASLA</sequence>
<evidence type="ECO:0000259" key="1">
    <source>
        <dbReference type="PROSITE" id="PS50404"/>
    </source>
</evidence>
<dbReference type="InterPro" id="IPR010987">
    <property type="entry name" value="Glutathione-S-Trfase_C-like"/>
</dbReference>
<dbReference type="InterPro" id="IPR040079">
    <property type="entry name" value="Glutathione_S-Trfase"/>
</dbReference>
<dbReference type="EMBL" id="SPLM01000072">
    <property type="protein sequence ID" value="TMW63445.1"/>
    <property type="molecule type" value="Genomic_DNA"/>
</dbReference>
<organism evidence="3 4">
    <name type="scientific">Pythium oligandrum</name>
    <name type="common">Mycoparasitic fungus</name>
    <dbReference type="NCBI Taxonomy" id="41045"/>
    <lineage>
        <taxon>Eukaryota</taxon>
        <taxon>Sar</taxon>
        <taxon>Stramenopiles</taxon>
        <taxon>Oomycota</taxon>
        <taxon>Peronosporomycetes</taxon>
        <taxon>Pythiales</taxon>
        <taxon>Pythiaceae</taxon>
        <taxon>Pythium</taxon>
    </lineage>
</organism>
<dbReference type="Pfam" id="PF02798">
    <property type="entry name" value="GST_N"/>
    <property type="match status" value="1"/>
</dbReference>
<dbReference type="GO" id="GO:0006749">
    <property type="term" value="P:glutathione metabolic process"/>
    <property type="evidence" value="ECO:0007669"/>
    <property type="project" value="TreeGrafter"/>
</dbReference>
<dbReference type="FunFam" id="3.40.30.10:FF:000608">
    <property type="entry name" value="Glutathione S-Transferase"/>
    <property type="match status" value="1"/>
</dbReference>
<keyword evidence="4" id="KW-1185">Reference proteome</keyword>